<dbReference type="Proteomes" id="UP000001194">
    <property type="component" value="Unassembled WGS sequence"/>
</dbReference>
<sequence>MGENSERKGCGDSWLRRGLHWQDGMAHHDRIVTNRTNYRSLRVLYVVNEGEWRCAKKAAAEEIVCAKWRTRAGAYIMATRRLLEEAFTWTVTRLQRKLTWSLHSTSPSAFG</sequence>
<proteinExistence type="predicted"/>
<dbReference type="GeneID" id="6085861"/>
<reference evidence="1 2" key="1">
    <citation type="journal article" date="2008" name="Nature">
        <title>The genome of Laccaria bicolor provides insights into mycorrhizal symbiosis.</title>
        <authorList>
            <person name="Martin F."/>
            <person name="Aerts A."/>
            <person name="Ahren D."/>
            <person name="Brun A."/>
            <person name="Danchin E.G.J."/>
            <person name="Duchaussoy F."/>
            <person name="Gibon J."/>
            <person name="Kohler A."/>
            <person name="Lindquist E."/>
            <person name="Pereda V."/>
            <person name="Salamov A."/>
            <person name="Shapiro H.J."/>
            <person name="Wuyts J."/>
            <person name="Blaudez D."/>
            <person name="Buee M."/>
            <person name="Brokstein P."/>
            <person name="Canbaeck B."/>
            <person name="Cohen D."/>
            <person name="Courty P.E."/>
            <person name="Coutinho P.M."/>
            <person name="Delaruelle C."/>
            <person name="Detter J.C."/>
            <person name="Deveau A."/>
            <person name="DiFazio S."/>
            <person name="Duplessis S."/>
            <person name="Fraissinet-Tachet L."/>
            <person name="Lucic E."/>
            <person name="Frey-Klett P."/>
            <person name="Fourrey C."/>
            <person name="Feussner I."/>
            <person name="Gay G."/>
            <person name="Grimwood J."/>
            <person name="Hoegger P.J."/>
            <person name="Jain P."/>
            <person name="Kilaru S."/>
            <person name="Labbe J."/>
            <person name="Lin Y.C."/>
            <person name="Legue V."/>
            <person name="Le Tacon F."/>
            <person name="Marmeisse R."/>
            <person name="Melayah D."/>
            <person name="Montanini B."/>
            <person name="Muratet M."/>
            <person name="Nehls U."/>
            <person name="Niculita-Hirzel H."/>
            <person name="Oudot-Le Secq M.P."/>
            <person name="Peter M."/>
            <person name="Quesneville H."/>
            <person name="Rajashekar B."/>
            <person name="Reich M."/>
            <person name="Rouhier N."/>
            <person name="Schmutz J."/>
            <person name="Yin T."/>
            <person name="Chalot M."/>
            <person name="Henrissat B."/>
            <person name="Kuees U."/>
            <person name="Lucas S."/>
            <person name="Van de Peer Y."/>
            <person name="Podila G.K."/>
            <person name="Polle A."/>
            <person name="Pukkila P.J."/>
            <person name="Richardson P.M."/>
            <person name="Rouze P."/>
            <person name="Sanders I.R."/>
            <person name="Stajich J.E."/>
            <person name="Tunlid A."/>
            <person name="Tuskan G."/>
            <person name="Grigoriev I.V."/>
        </authorList>
    </citation>
    <scope>NUCLEOTIDE SEQUENCE [LARGE SCALE GENOMIC DNA]</scope>
    <source>
        <strain evidence="2">S238N-H82 / ATCC MYA-4686</strain>
    </source>
</reference>
<gene>
    <name evidence="1" type="ORF">LACBIDRAFT_317560</name>
</gene>
<dbReference type="AlphaFoldDB" id="B0E1Y3"/>
<dbReference type="InParanoid" id="B0E1Y3"/>
<keyword evidence="2" id="KW-1185">Reference proteome</keyword>
<dbReference type="HOGENOM" id="CLU_2158877_0_0_1"/>
<accession>B0E1Y3</accession>
<evidence type="ECO:0000313" key="2">
    <source>
        <dbReference type="Proteomes" id="UP000001194"/>
    </source>
</evidence>
<dbReference type="KEGG" id="lbc:LACBIDRAFT_317560"/>
<dbReference type="RefSeq" id="XP_001890198.1">
    <property type="nucleotide sequence ID" value="XM_001890163.1"/>
</dbReference>
<name>B0E1Y3_LACBS</name>
<protein>
    <submittedName>
        <fullName evidence="1">Predicted protein</fullName>
    </submittedName>
</protein>
<dbReference type="EMBL" id="DS547172">
    <property type="protein sequence ID" value="EDQ99135.1"/>
    <property type="molecule type" value="Genomic_DNA"/>
</dbReference>
<evidence type="ECO:0000313" key="1">
    <source>
        <dbReference type="EMBL" id="EDQ99135.1"/>
    </source>
</evidence>
<organism evidence="2">
    <name type="scientific">Laccaria bicolor (strain S238N-H82 / ATCC MYA-4686)</name>
    <name type="common">Bicoloured deceiver</name>
    <name type="synonym">Laccaria laccata var. bicolor</name>
    <dbReference type="NCBI Taxonomy" id="486041"/>
    <lineage>
        <taxon>Eukaryota</taxon>
        <taxon>Fungi</taxon>
        <taxon>Dikarya</taxon>
        <taxon>Basidiomycota</taxon>
        <taxon>Agaricomycotina</taxon>
        <taxon>Agaricomycetes</taxon>
        <taxon>Agaricomycetidae</taxon>
        <taxon>Agaricales</taxon>
        <taxon>Agaricineae</taxon>
        <taxon>Hydnangiaceae</taxon>
        <taxon>Laccaria</taxon>
    </lineage>
</organism>